<name>A0A5C4RZI1_PROVB</name>
<dbReference type="GO" id="GO:0008781">
    <property type="term" value="F:N-acylneuraminate cytidylyltransferase activity"/>
    <property type="evidence" value="ECO:0007669"/>
    <property type="project" value="TreeGrafter"/>
</dbReference>
<dbReference type="Proteomes" id="UP000309544">
    <property type="component" value="Unassembled WGS sequence"/>
</dbReference>
<evidence type="ECO:0000256" key="7">
    <source>
        <dbReference type="PIRSR" id="PIRSR006118-2"/>
    </source>
</evidence>
<dbReference type="SUPFAM" id="SSF56784">
    <property type="entry name" value="HAD-like"/>
    <property type="match status" value="1"/>
</dbReference>
<dbReference type="PANTHER" id="PTHR21485">
    <property type="entry name" value="HAD SUPERFAMILY MEMBERS CMAS AND KDSC"/>
    <property type="match status" value="1"/>
</dbReference>
<dbReference type="SFLD" id="SFLDG01136">
    <property type="entry name" value="C1.6:_Phosphoserine_Phosphatas"/>
    <property type="match status" value="1"/>
</dbReference>
<feature type="binding site" evidence="7">
    <location>
        <position position="115"/>
    </location>
    <ligand>
        <name>Mg(2+)</name>
        <dbReference type="ChEBI" id="CHEBI:18420"/>
    </ligand>
</feature>
<dbReference type="InterPro" id="IPR010023">
    <property type="entry name" value="KdsC_fam"/>
</dbReference>
<keyword evidence="5 8" id="KW-0378">Hydrolase</keyword>
<evidence type="ECO:0000313" key="8">
    <source>
        <dbReference type="EMBL" id="TNJ36107.1"/>
    </source>
</evidence>
<feature type="binding site" evidence="7">
    <location>
        <position position="22"/>
    </location>
    <ligand>
        <name>Mg(2+)</name>
        <dbReference type="ChEBI" id="CHEBI:18420"/>
    </ligand>
</feature>
<sequence length="183" mass="19985">MNALPEEVLVERAGKIKLVLSDNDGVFTDNGVYYSERGEEMKRYSIRDGMGVERLRSVGVDTGIMTGETSPNLKKRAEKLHIEHLYLGVKDKRSKLEDVLFETGLELSEIAYIGDDVNDLGIMEEIAGKGITACPGDATVFVRPVCDYVCQAAGGNGAFREFAEWIIGMRCAKGSEPGSTLNS</sequence>
<reference evidence="8 9" key="1">
    <citation type="submission" date="2019-05" db="EMBL/GenBank/DDBJ databases">
        <title>Draft Whole-Genome sequence of the green sulfur bacterium Prosthecochloris vibrioformis DSM 260.</title>
        <authorList>
            <person name="Meyer T.E."/>
            <person name="Kyndt J.A."/>
        </authorList>
    </citation>
    <scope>NUCLEOTIDE SEQUENCE [LARGE SCALE GENOMIC DNA]</scope>
    <source>
        <strain evidence="8 9">DSM 260</strain>
    </source>
</reference>
<keyword evidence="9" id="KW-1185">Reference proteome</keyword>
<feature type="binding site" evidence="7">
    <location>
        <position position="24"/>
    </location>
    <ligand>
        <name>substrate</name>
    </ligand>
</feature>
<evidence type="ECO:0000256" key="4">
    <source>
        <dbReference type="ARBA" id="ARBA00022723"/>
    </source>
</evidence>
<organism evidence="8 9">
    <name type="scientific">Prosthecochloris vibrioformis</name>
    <name type="common">Chlorobium vibrioforme</name>
    <dbReference type="NCBI Taxonomy" id="1098"/>
    <lineage>
        <taxon>Bacteria</taxon>
        <taxon>Pseudomonadati</taxon>
        <taxon>Chlorobiota</taxon>
        <taxon>Chlorobiia</taxon>
        <taxon>Chlorobiales</taxon>
        <taxon>Chlorobiaceae</taxon>
        <taxon>Prosthecochloris</taxon>
    </lineage>
</organism>
<dbReference type="SFLD" id="SFLDS00003">
    <property type="entry name" value="Haloacid_Dehalogenase"/>
    <property type="match status" value="1"/>
</dbReference>
<dbReference type="InterPro" id="IPR036412">
    <property type="entry name" value="HAD-like_sf"/>
</dbReference>
<dbReference type="EMBL" id="VDCI01000008">
    <property type="protein sequence ID" value="TNJ36107.1"/>
    <property type="molecule type" value="Genomic_DNA"/>
</dbReference>
<keyword evidence="6 7" id="KW-0460">Magnesium</keyword>
<comment type="subunit">
    <text evidence="3">Homotetramer.</text>
</comment>
<evidence type="ECO:0000256" key="1">
    <source>
        <dbReference type="ARBA" id="ARBA00001946"/>
    </source>
</evidence>
<evidence type="ECO:0000256" key="6">
    <source>
        <dbReference type="ARBA" id="ARBA00022842"/>
    </source>
</evidence>
<dbReference type="PANTHER" id="PTHR21485:SF3">
    <property type="entry name" value="N-ACYLNEURAMINATE CYTIDYLYLTRANSFERASE"/>
    <property type="match status" value="1"/>
</dbReference>
<dbReference type="InterPro" id="IPR050793">
    <property type="entry name" value="CMP-NeuNAc_synthase"/>
</dbReference>
<dbReference type="PIRSF" id="PIRSF006118">
    <property type="entry name" value="KDO8-P_Ptase"/>
    <property type="match status" value="1"/>
</dbReference>
<dbReference type="NCBIfam" id="TIGR01670">
    <property type="entry name" value="KdsC-phosphatas"/>
    <property type="match status" value="1"/>
</dbReference>
<dbReference type="SFLD" id="SFLDG01138">
    <property type="entry name" value="C1.6.2:_Deoxy-d-mannose-octulo"/>
    <property type="match status" value="1"/>
</dbReference>
<dbReference type="RefSeq" id="WP_139626778.1">
    <property type="nucleotide sequence ID" value="NZ_VDCI01000008.1"/>
</dbReference>
<evidence type="ECO:0000256" key="3">
    <source>
        <dbReference type="ARBA" id="ARBA00011881"/>
    </source>
</evidence>
<dbReference type="AlphaFoldDB" id="A0A5C4RZI1"/>
<evidence type="ECO:0000256" key="2">
    <source>
        <dbReference type="ARBA" id="ARBA00005893"/>
    </source>
</evidence>
<keyword evidence="4 7" id="KW-0479">Metal-binding</keyword>
<dbReference type="GO" id="GO:0046872">
    <property type="term" value="F:metal ion binding"/>
    <property type="evidence" value="ECO:0007669"/>
    <property type="project" value="UniProtKB-KW"/>
</dbReference>
<dbReference type="CDD" id="cd01630">
    <property type="entry name" value="HAD_KDO-like"/>
    <property type="match status" value="1"/>
</dbReference>
<dbReference type="Gene3D" id="3.40.50.1000">
    <property type="entry name" value="HAD superfamily/HAD-like"/>
    <property type="match status" value="1"/>
</dbReference>
<evidence type="ECO:0000313" key="9">
    <source>
        <dbReference type="Proteomes" id="UP000309544"/>
    </source>
</evidence>
<comment type="similarity">
    <text evidence="2">Belongs to the KdsC family.</text>
</comment>
<dbReference type="InterPro" id="IPR023214">
    <property type="entry name" value="HAD_sf"/>
</dbReference>
<comment type="cofactor">
    <cofactor evidence="1 7">
        <name>Mg(2+)</name>
        <dbReference type="ChEBI" id="CHEBI:18420"/>
    </cofactor>
</comment>
<comment type="caution">
    <text evidence="8">The sequence shown here is derived from an EMBL/GenBank/DDBJ whole genome shotgun (WGS) entry which is preliminary data.</text>
</comment>
<gene>
    <name evidence="8" type="ORF">FGF68_08705</name>
</gene>
<proteinExistence type="inferred from homology"/>
<evidence type="ECO:0000256" key="5">
    <source>
        <dbReference type="ARBA" id="ARBA00022801"/>
    </source>
</evidence>
<dbReference type="GO" id="GO:0016788">
    <property type="term" value="F:hydrolase activity, acting on ester bonds"/>
    <property type="evidence" value="ECO:0007669"/>
    <property type="project" value="InterPro"/>
</dbReference>
<accession>A0A5C4RZI1</accession>
<protein>
    <submittedName>
        <fullName evidence="8">HAD-IIIA family hydrolase</fullName>
    </submittedName>
</protein>